<feature type="compositionally biased region" description="Polar residues" evidence="1">
    <location>
        <begin position="116"/>
        <end position="127"/>
    </location>
</feature>
<dbReference type="GeneTree" id="ENSGT00680000101422"/>
<evidence type="ECO:0000313" key="2">
    <source>
        <dbReference type="Ensembl" id="ENSHHUP00000069119.1"/>
    </source>
</evidence>
<reference evidence="2" key="3">
    <citation type="submission" date="2025-09" db="UniProtKB">
        <authorList>
            <consortium name="Ensembl"/>
        </authorList>
    </citation>
    <scope>IDENTIFICATION</scope>
</reference>
<dbReference type="Ensembl" id="ENSHHUT00000071435.1">
    <property type="protein sequence ID" value="ENSHHUP00000069119.1"/>
    <property type="gene ID" value="ENSHHUG00000040731.1"/>
</dbReference>
<accession>A0A4W5Q9N7</accession>
<protein>
    <submittedName>
        <fullName evidence="2">Uncharacterized protein</fullName>
    </submittedName>
</protein>
<sequence length="278" mass="30411">MPATHGNAVKCLPLKITTCHCPRSRSHPARKTMSSGISPAAEAIHLFYTSHVSSQWRGARPELPLPTAGPNPPPVRLWPSDGHHPDQPPHAAPCETTHKRLRDGPHNELPIVARGGQQSDCSPSRGSSPAPLRTPARPTQTLEPILIPKFRIFFANFPYLHCSNISEAVHLGDLLRICVQPGVRFTPSPPDFQGPGRAHRMPLKPQRLPGLGPLSRAIPGRPALHKEKRIHPGAPASFSMDILKGVQCVGPLTVHSEPCLKSVGYMTKELLKFKHFKK</sequence>
<keyword evidence="3" id="KW-1185">Reference proteome</keyword>
<proteinExistence type="predicted"/>
<reference evidence="2" key="2">
    <citation type="submission" date="2025-08" db="UniProtKB">
        <authorList>
            <consortium name="Ensembl"/>
        </authorList>
    </citation>
    <scope>IDENTIFICATION</scope>
</reference>
<organism evidence="2 3">
    <name type="scientific">Hucho hucho</name>
    <name type="common">huchen</name>
    <dbReference type="NCBI Taxonomy" id="62062"/>
    <lineage>
        <taxon>Eukaryota</taxon>
        <taxon>Metazoa</taxon>
        <taxon>Chordata</taxon>
        <taxon>Craniata</taxon>
        <taxon>Vertebrata</taxon>
        <taxon>Euteleostomi</taxon>
        <taxon>Actinopterygii</taxon>
        <taxon>Neopterygii</taxon>
        <taxon>Teleostei</taxon>
        <taxon>Protacanthopterygii</taxon>
        <taxon>Salmoniformes</taxon>
        <taxon>Salmonidae</taxon>
        <taxon>Salmoninae</taxon>
        <taxon>Hucho</taxon>
    </lineage>
</organism>
<dbReference type="AlphaFoldDB" id="A0A4W5Q9N7"/>
<dbReference type="STRING" id="62062.ENSHHUP00000069119"/>
<dbReference type="Proteomes" id="UP000314982">
    <property type="component" value="Unassembled WGS sequence"/>
</dbReference>
<name>A0A4W5Q9N7_9TELE</name>
<feature type="region of interest" description="Disordered" evidence="1">
    <location>
        <begin position="59"/>
        <end position="138"/>
    </location>
</feature>
<feature type="compositionally biased region" description="Pro residues" evidence="1">
    <location>
        <begin position="63"/>
        <end position="76"/>
    </location>
</feature>
<evidence type="ECO:0000256" key="1">
    <source>
        <dbReference type="SAM" id="MobiDB-lite"/>
    </source>
</evidence>
<evidence type="ECO:0000313" key="3">
    <source>
        <dbReference type="Proteomes" id="UP000314982"/>
    </source>
</evidence>
<feature type="compositionally biased region" description="Basic and acidic residues" evidence="1">
    <location>
        <begin position="96"/>
        <end position="106"/>
    </location>
</feature>
<reference evidence="3" key="1">
    <citation type="submission" date="2018-06" db="EMBL/GenBank/DDBJ databases">
        <title>Genome assembly of Danube salmon.</title>
        <authorList>
            <person name="Macqueen D.J."/>
            <person name="Gundappa M.K."/>
        </authorList>
    </citation>
    <scope>NUCLEOTIDE SEQUENCE [LARGE SCALE GENOMIC DNA]</scope>
</reference>